<dbReference type="EMBL" id="SMFU01000007">
    <property type="protein sequence ID" value="TCK09285.1"/>
    <property type="molecule type" value="Genomic_DNA"/>
</dbReference>
<protein>
    <recommendedName>
        <fullName evidence="5">DUF1285 domain-containing protein</fullName>
    </recommendedName>
</protein>
<evidence type="ECO:0000313" key="3">
    <source>
        <dbReference type="EMBL" id="TCK09285.1"/>
    </source>
</evidence>
<dbReference type="InterPro" id="IPR023361">
    <property type="entry name" value="DUF1285_beta_roll_sf"/>
</dbReference>
<name>A0A4R1GQK5_9GAMM</name>
<evidence type="ECO:0000259" key="2">
    <source>
        <dbReference type="Pfam" id="PF21028"/>
    </source>
</evidence>
<dbReference type="Pfam" id="PF21028">
    <property type="entry name" value="DUF1285_C"/>
    <property type="match status" value="1"/>
</dbReference>
<gene>
    <name evidence="3" type="ORF">CLV83_1391</name>
</gene>
<dbReference type="Gene3D" id="3.10.540.10">
    <property type="entry name" value="duf1285 like domain"/>
    <property type="match status" value="1"/>
</dbReference>
<evidence type="ECO:0000259" key="1">
    <source>
        <dbReference type="Pfam" id="PF06938"/>
    </source>
</evidence>
<dbReference type="Gene3D" id="2.30.270.10">
    <property type="entry name" value="duf1285 protein"/>
    <property type="match status" value="1"/>
</dbReference>
<organism evidence="3 4">
    <name type="scientific">Marinobacterium mangrovicola</name>
    <dbReference type="NCBI Taxonomy" id="1476959"/>
    <lineage>
        <taxon>Bacteria</taxon>
        <taxon>Pseudomonadati</taxon>
        <taxon>Pseudomonadota</taxon>
        <taxon>Gammaproteobacteria</taxon>
        <taxon>Oceanospirillales</taxon>
        <taxon>Oceanospirillaceae</taxon>
        <taxon>Marinobacterium</taxon>
    </lineage>
</organism>
<dbReference type="InterPro" id="IPR048342">
    <property type="entry name" value="DUF1285_C"/>
</dbReference>
<comment type="caution">
    <text evidence="3">The sequence shown here is derived from an EMBL/GenBank/DDBJ whole genome shotgun (WGS) entry which is preliminary data.</text>
</comment>
<accession>A0A4R1GQK5</accession>
<reference evidence="3 4" key="1">
    <citation type="submission" date="2019-03" db="EMBL/GenBank/DDBJ databases">
        <title>Genomic Encyclopedia of Archaeal and Bacterial Type Strains, Phase II (KMG-II): from individual species to whole genera.</title>
        <authorList>
            <person name="Goeker M."/>
        </authorList>
    </citation>
    <scope>NUCLEOTIDE SEQUENCE [LARGE SCALE GENOMIC DNA]</scope>
    <source>
        <strain evidence="3 4">DSM 27697</strain>
    </source>
</reference>
<dbReference type="Pfam" id="PF06938">
    <property type="entry name" value="DUF1285_N"/>
    <property type="match status" value="1"/>
</dbReference>
<dbReference type="InterPro" id="IPR048341">
    <property type="entry name" value="DUF1285_N"/>
</dbReference>
<feature type="domain" description="DUF1285" evidence="1">
    <location>
        <begin position="48"/>
        <end position="113"/>
    </location>
</feature>
<dbReference type="AlphaFoldDB" id="A0A4R1GQK5"/>
<feature type="domain" description="DUF1285" evidence="2">
    <location>
        <begin position="115"/>
        <end position="209"/>
    </location>
</feature>
<proteinExistence type="predicted"/>
<keyword evidence="4" id="KW-1185">Reference proteome</keyword>
<sequence>MLESNQLHSASECQTLHYLNTETIVPAMSIADLNKLSRNLVPEGQGIPPLELWNPDFCGDMDLRIARDGTWFHEGTPISRPEMVKMFSRILWQEGDTYFLKTPVEKVGIQVDDLPFQFVCLELKDGPQGQELHFLSSTDDVIVAGKKNPLVVTDQGNGEPQPALAVRFGMWGRLHRNVFYQLVELGSAEPCAEGGEELVVYSAGERFSLGRL</sequence>
<evidence type="ECO:0000313" key="4">
    <source>
        <dbReference type="Proteomes" id="UP000294546"/>
    </source>
</evidence>
<evidence type="ECO:0008006" key="5">
    <source>
        <dbReference type="Google" id="ProtNLM"/>
    </source>
</evidence>
<dbReference type="Proteomes" id="UP000294546">
    <property type="component" value="Unassembled WGS sequence"/>
</dbReference>